<keyword evidence="1" id="KW-0805">Transcription regulation</keyword>
<dbReference type="Pfam" id="PF13545">
    <property type="entry name" value="HTH_Crp_2"/>
    <property type="match status" value="1"/>
</dbReference>
<dbReference type="GO" id="GO:0003700">
    <property type="term" value="F:DNA-binding transcription factor activity"/>
    <property type="evidence" value="ECO:0007669"/>
    <property type="project" value="TreeGrafter"/>
</dbReference>
<dbReference type="GO" id="GO:0005829">
    <property type="term" value="C:cytosol"/>
    <property type="evidence" value="ECO:0007669"/>
    <property type="project" value="TreeGrafter"/>
</dbReference>
<dbReference type="CDD" id="cd00038">
    <property type="entry name" value="CAP_ED"/>
    <property type="match status" value="1"/>
</dbReference>
<dbReference type="GO" id="GO:0003677">
    <property type="term" value="F:DNA binding"/>
    <property type="evidence" value="ECO:0007669"/>
    <property type="project" value="UniProtKB-KW"/>
</dbReference>
<reference evidence="6" key="1">
    <citation type="submission" date="2022-07" db="EMBL/GenBank/DDBJ databases">
        <title>Enhanced cultured diversity of the mouse gut microbiota enables custom-made synthetic communities.</title>
        <authorList>
            <person name="Afrizal A."/>
        </authorList>
    </citation>
    <scope>NUCLEOTIDE SEQUENCE</scope>
    <source>
        <strain evidence="6">DSM 28593</strain>
    </source>
</reference>
<dbReference type="RefSeq" id="WP_257530475.1">
    <property type="nucleotide sequence ID" value="NZ_JANKAS010000005.1"/>
</dbReference>
<dbReference type="InterPro" id="IPR000595">
    <property type="entry name" value="cNMP-bd_dom"/>
</dbReference>
<feature type="domain" description="Cyclic nucleotide-binding" evidence="4">
    <location>
        <begin position="6"/>
        <end position="126"/>
    </location>
</feature>
<feature type="domain" description="HTH crp-type" evidence="5">
    <location>
        <begin position="140"/>
        <end position="208"/>
    </location>
</feature>
<dbReference type="SUPFAM" id="SSF51206">
    <property type="entry name" value="cAMP-binding domain-like"/>
    <property type="match status" value="1"/>
</dbReference>
<organism evidence="6 7">
    <name type="scientific">Irregularibacter muris</name>
    <dbReference type="NCBI Taxonomy" id="1796619"/>
    <lineage>
        <taxon>Bacteria</taxon>
        <taxon>Bacillati</taxon>
        <taxon>Bacillota</taxon>
        <taxon>Clostridia</taxon>
        <taxon>Eubacteriales</taxon>
        <taxon>Eubacteriaceae</taxon>
        <taxon>Irregularibacter</taxon>
    </lineage>
</organism>
<dbReference type="CDD" id="cd00092">
    <property type="entry name" value="HTH_CRP"/>
    <property type="match status" value="1"/>
</dbReference>
<dbReference type="Pfam" id="PF00027">
    <property type="entry name" value="cNMP_binding"/>
    <property type="match status" value="1"/>
</dbReference>
<dbReference type="SMART" id="SM00100">
    <property type="entry name" value="cNMP"/>
    <property type="match status" value="1"/>
</dbReference>
<dbReference type="PANTHER" id="PTHR24567">
    <property type="entry name" value="CRP FAMILY TRANSCRIPTIONAL REGULATORY PROTEIN"/>
    <property type="match status" value="1"/>
</dbReference>
<dbReference type="InterPro" id="IPR014710">
    <property type="entry name" value="RmlC-like_jellyroll"/>
</dbReference>
<dbReference type="SMART" id="SM00419">
    <property type="entry name" value="HTH_CRP"/>
    <property type="match status" value="1"/>
</dbReference>
<evidence type="ECO:0000256" key="3">
    <source>
        <dbReference type="ARBA" id="ARBA00023163"/>
    </source>
</evidence>
<dbReference type="Gene3D" id="2.60.120.10">
    <property type="entry name" value="Jelly Rolls"/>
    <property type="match status" value="1"/>
</dbReference>
<comment type="caution">
    <text evidence="6">The sequence shown here is derived from an EMBL/GenBank/DDBJ whole genome shotgun (WGS) entry which is preliminary data.</text>
</comment>
<keyword evidence="3" id="KW-0804">Transcription</keyword>
<sequence length="216" mass="24866">MKNSLLFSVLTPTDKEYFEQNMEIKEYIKEETIFSPLDQCDYLSMIIEGQVKLCKYAADGKEQILSFLGKDDIFGEALVFEGGNYVVTVVAETNCKIGMIHREILLTMSQRNREFTKAFFRELTQKIQLLNNKVEMLSLKTIKQKIARLLLTLSQEQQSLEVKLLYSKQKIALLLGTSREVVSRNFSEMENEGYIAQKGRKVTIIDKDALEDLLLT</sequence>
<evidence type="ECO:0000259" key="5">
    <source>
        <dbReference type="PROSITE" id="PS51063"/>
    </source>
</evidence>
<keyword evidence="7" id="KW-1185">Reference proteome</keyword>
<evidence type="ECO:0000259" key="4">
    <source>
        <dbReference type="PROSITE" id="PS50042"/>
    </source>
</evidence>
<dbReference type="InterPro" id="IPR012318">
    <property type="entry name" value="HTH_CRP"/>
</dbReference>
<evidence type="ECO:0000256" key="2">
    <source>
        <dbReference type="ARBA" id="ARBA00023125"/>
    </source>
</evidence>
<dbReference type="AlphaFoldDB" id="A0AAE3HE39"/>
<evidence type="ECO:0000256" key="1">
    <source>
        <dbReference type="ARBA" id="ARBA00023015"/>
    </source>
</evidence>
<dbReference type="Proteomes" id="UP001205748">
    <property type="component" value="Unassembled WGS sequence"/>
</dbReference>
<protein>
    <submittedName>
        <fullName evidence="6">Crp/Fnr family transcriptional regulator</fullName>
    </submittedName>
</protein>
<proteinExistence type="predicted"/>
<evidence type="ECO:0000313" key="6">
    <source>
        <dbReference type="EMBL" id="MCR1898782.1"/>
    </source>
</evidence>
<dbReference type="EMBL" id="JANKAS010000005">
    <property type="protein sequence ID" value="MCR1898782.1"/>
    <property type="molecule type" value="Genomic_DNA"/>
</dbReference>
<name>A0AAE3HE39_9FIRM</name>
<keyword evidence="2" id="KW-0238">DNA-binding</keyword>
<dbReference type="SUPFAM" id="SSF46785">
    <property type="entry name" value="Winged helix' DNA-binding domain"/>
    <property type="match status" value="1"/>
</dbReference>
<dbReference type="PANTHER" id="PTHR24567:SF26">
    <property type="entry name" value="REGULATORY PROTEIN YEIL"/>
    <property type="match status" value="1"/>
</dbReference>
<dbReference type="InterPro" id="IPR018490">
    <property type="entry name" value="cNMP-bd_dom_sf"/>
</dbReference>
<accession>A0AAE3HE39</accession>
<evidence type="ECO:0000313" key="7">
    <source>
        <dbReference type="Proteomes" id="UP001205748"/>
    </source>
</evidence>
<gene>
    <name evidence="6" type="ORF">NSA47_07270</name>
</gene>
<dbReference type="InterPro" id="IPR036390">
    <property type="entry name" value="WH_DNA-bd_sf"/>
</dbReference>
<dbReference type="PROSITE" id="PS50042">
    <property type="entry name" value="CNMP_BINDING_3"/>
    <property type="match status" value="1"/>
</dbReference>
<dbReference type="PROSITE" id="PS51063">
    <property type="entry name" value="HTH_CRP_2"/>
    <property type="match status" value="1"/>
</dbReference>
<dbReference type="InterPro" id="IPR050397">
    <property type="entry name" value="Env_Response_Regulators"/>
</dbReference>